<protein>
    <submittedName>
        <fullName evidence="2">Uncharacterized protein</fullName>
    </submittedName>
</protein>
<name>A0ABQ1FJ60_9GAMM</name>
<feature type="transmembrane region" description="Helical" evidence="1">
    <location>
        <begin position="133"/>
        <end position="153"/>
    </location>
</feature>
<evidence type="ECO:0000313" key="3">
    <source>
        <dbReference type="Proteomes" id="UP000620046"/>
    </source>
</evidence>
<feature type="transmembrane region" description="Helical" evidence="1">
    <location>
        <begin position="7"/>
        <end position="25"/>
    </location>
</feature>
<dbReference type="EMBL" id="BMJA01000001">
    <property type="protein sequence ID" value="GGA17129.1"/>
    <property type="molecule type" value="Genomic_DNA"/>
</dbReference>
<keyword evidence="1" id="KW-0472">Membrane</keyword>
<evidence type="ECO:0000313" key="2">
    <source>
        <dbReference type="EMBL" id="GGA17129.1"/>
    </source>
</evidence>
<keyword evidence="1" id="KW-0812">Transmembrane</keyword>
<feature type="transmembrane region" description="Helical" evidence="1">
    <location>
        <begin position="159"/>
        <end position="183"/>
    </location>
</feature>
<keyword evidence="3" id="KW-1185">Reference proteome</keyword>
<dbReference type="Proteomes" id="UP000620046">
    <property type="component" value="Unassembled WGS sequence"/>
</dbReference>
<gene>
    <name evidence="2" type="ORF">GCM10010981_01070</name>
</gene>
<sequence length="191" mass="21021">MRILIAAIFGGIVMFIWGGIAHMALGLGNPGIHQPVHEDAVLSTLHEGLGQTPGVYILPSFDPKQWHNQAARAAYSQKAPASAYAWIVYQPQGEDMLDMHSQLSRQWASDTLASLALAIIMGLATLSFARRVGLAAAAAVFAWLSVLVPYWNWYRFPEALTWAALVEQLIGWLLAGTVMAWWIGRQERKPA</sequence>
<dbReference type="RefSeq" id="WP_188792329.1">
    <property type="nucleotide sequence ID" value="NZ_BMJA01000001.1"/>
</dbReference>
<keyword evidence="1" id="KW-1133">Transmembrane helix</keyword>
<accession>A0ABQ1FJ60</accession>
<reference evidence="3" key="1">
    <citation type="journal article" date="2019" name="Int. J. Syst. Evol. Microbiol.">
        <title>The Global Catalogue of Microorganisms (GCM) 10K type strain sequencing project: providing services to taxonomists for standard genome sequencing and annotation.</title>
        <authorList>
            <consortium name="The Broad Institute Genomics Platform"/>
            <consortium name="The Broad Institute Genome Sequencing Center for Infectious Disease"/>
            <person name="Wu L."/>
            <person name="Ma J."/>
        </authorList>
    </citation>
    <scope>NUCLEOTIDE SEQUENCE [LARGE SCALE GENOMIC DNA]</scope>
    <source>
        <strain evidence="3">CGMCC 1.15439</strain>
    </source>
</reference>
<proteinExistence type="predicted"/>
<feature type="transmembrane region" description="Helical" evidence="1">
    <location>
        <begin position="107"/>
        <end position="126"/>
    </location>
</feature>
<organism evidence="2 3">
    <name type="scientific">Dyella nitratireducens</name>
    <dbReference type="NCBI Taxonomy" id="1849580"/>
    <lineage>
        <taxon>Bacteria</taxon>
        <taxon>Pseudomonadati</taxon>
        <taxon>Pseudomonadota</taxon>
        <taxon>Gammaproteobacteria</taxon>
        <taxon>Lysobacterales</taxon>
        <taxon>Rhodanobacteraceae</taxon>
        <taxon>Dyella</taxon>
    </lineage>
</organism>
<comment type="caution">
    <text evidence="2">The sequence shown here is derived from an EMBL/GenBank/DDBJ whole genome shotgun (WGS) entry which is preliminary data.</text>
</comment>
<evidence type="ECO:0000256" key="1">
    <source>
        <dbReference type="SAM" id="Phobius"/>
    </source>
</evidence>